<dbReference type="SUPFAM" id="SSF81383">
    <property type="entry name" value="F-box domain"/>
    <property type="match status" value="1"/>
</dbReference>
<dbReference type="Pfam" id="PF08268">
    <property type="entry name" value="FBA_3"/>
    <property type="match status" value="1"/>
</dbReference>
<keyword evidence="3" id="KW-1185">Reference proteome</keyword>
<dbReference type="SMART" id="SM00256">
    <property type="entry name" value="FBOX"/>
    <property type="match status" value="1"/>
</dbReference>
<dbReference type="NCBIfam" id="TIGR01640">
    <property type="entry name" value="F_box_assoc_1"/>
    <property type="match status" value="1"/>
</dbReference>
<name>A0A7J6WQL9_THATH</name>
<dbReference type="Proteomes" id="UP000554482">
    <property type="component" value="Unassembled WGS sequence"/>
</dbReference>
<dbReference type="PANTHER" id="PTHR31672">
    <property type="entry name" value="BNACNNG10540D PROTEIN"/>
    <property type="match status" value="1"/>
</dbReference>
<comment type="caution">
    <text evidence="2">The sequence shown here is derived from an EMBL/GenBank/DDBJ whole genome shotgun (WGS) entry which is preliminary data.</text>
</comment>
<dbReference type="InterPro" id="IPR050796">
    <property type="entry name" value="SCF_F-box_component"/>
</dbReference>
<dbReference type="OrthoDB" id="610337at2759"/>
<dbReference type="InterPro" id="IPR017451">
    <property type="entry name" value="F-box-assoc_interact_dom"/>
</dbReference>
<sequence>MEKLPLDITSIILSRLPFRSVGQGRCVSKLWCSILSDSQFPITQLTQNSKIPSDLIVFYHDPNQRVPNIFYVEANENGELPIKPFKTFDSEFIRKFYSLPYILGACHGFICISQTNFFNISLLPCNPIYVLNTVTGEHSAFPHFKLPKREVPDWIEEGKKTDKCLSGFGFDESIKKFKFVLVVFGAQDYNAQIFRNNVQVHTLGSTNWRRKVGIVPNELHKSHSKVSFTFVSGFLHWVTIDESSEKEAPLIVTFNLSAEVFGYVPTPESNQLKYPFHCYDVAVLGANKENGESIGKLKLQD</sequence>
<evidence type="ECO:0000313" key="2">
    <source>
        <dbReference type="EMBL" id="KAF5199664.1"/>
    </source>
</evidence>
<dbReference type="Pfam" id="PF00646">
    <property type="entry name" value="F-box"/>
    <property type="match status" value="1"/>
</dbReference>
<evidence type="ECO:0000313" key="3">
    <source>
        <dbReference type="Proteomes" id="UP000554482"/>
    </source>
</evidence>
<accession>A0A7J6WQL9</accession>
<dbReference type="InterPro" id="IPR001810">
    <property type="entry name" value="F-box_dom"/>
</dbReference>
<evidence type="ECO:0000259" key="1">
    <source>
        <dbReference type="SMART" id="SM00256"/>
    </source>
</evidence>
<protein>
    <submittedName>
        <fullName evidence="2">F-box domain</fullName>
    </submittedName>
</protein>
<gene>
    <name evidence="2" type="ORF">FRX31_010748</name>
</gene>
<proteinExistence type="predicted"/>
<dbReference type="InterPro" id="IPR036047">
    <property type="entry name" value="F-box-like_dom_sf"/>
</dbReference>
<dbReference type="AlphaFoldDB" id="A0A7J6WQL9"/>
<feature type="domain" description="F-box" evidence="1">
    <location>
        <begin position="4"/>
        <end position="44"/>
    </location>
</feature>
<dbReference type="EMBL" id="JABWDY010011613">
    <property type="protein sequence ID" value="KAF5199664.1"/>
    <property type="molecule type" value="Genomic_DNA"/>
</dbReference>
<organism evidence="2 3">
    <name type="scientific">Thalictrum thalictroides</name>
    <name type="common">Rue-anemone</name>
    <name type="synonym">Anemone thalictroides</name>
    <dbReference type="NCBI Taxonomy" id="46969"/>
    <lineage>
        <taxon>Eukaryota</taxon>
        <taxon>Viridiplantae</taxon>
        <taxon>Streptophyta</taxon>
        <taxon>Embryophyta</taxon>
        <taxon>Tracheophyta</taxon>
        <taxon>Spermatophyta</taxon>
        <taxon>Magnoliopsida</taxon>
        <taxon>Ranunculales</taxon>
        <taxon>Ranunculaceae</taxon>
        <taxon>Thalictroideae</taxon>
        <taxon>Thalictrum</taxon>
    </lineage>
</organism>
<reference evidence="2 3" key="1">
    <citation type="submission" date="2020-06" db="EMBL/GenBank/DDBJ databases">
        <title>Transcriptomic and genomic resources for Thalictrum thalictroides and T. hernandezii: Facilitating candidate gene discovery in an emerging model plant lineage.</title>
        <authorList>
            <person name="Arias T."/>
            <person name="Riano-Pachon D.M."/>
            <person name="Di Stilio V.S."/>
        </authorList>
    </citation>
    <scope>NUCLEOTIDE SEQUENCE [LARGE SCALE GENOMIC DNA]</scope>
    <source>
        <strain evidence="3">cv. WT478/WT964</strain>
        <tissue evidence="2">Leaves</tissue>
    </source>
</reference>
<dbReference type="InterPro" id="IPR013187">
    <property type="entry name" value="F-box-assoc_dom_typ3"/>
</dbReference>
<dbReference type="PANTHER" id="PTHR31672:SF13">
    <property type="entry name" value="F-BOX PROTEIN CPR30-LIKE"/>
    <property type="match status" value="1"/>
</dbReference>